<protein>
    <submittedName>
        <fullName evidence="3">Uncharacterized protein</fullName>
    </submittedName>
</protein>
<accession>A0ABN9L583</accession>
<keyword evidence="2" id="KW-0732">Signal</keyword>
<dbReference type="PANTHER" id="PTHR47306:SF2">
    <property type="entry name" value="CORE-BINDING (CB) DOMAIN-CONTAINING PROTEIN"/>
    <property type="match status" value="1"/>
</dbReference>
<dbReference type="EMBL" id="CAUEEQ010007621">
    <property type="protein sequence ID" value="CAJ0931314.1"/>
    <property type="molecule type" value="Genomic_DNA"/>
</dbReference>
<keyword evidence="4" id="KW-1185">Reference proteome</keyword>
<gene>
    <name evidence="3" type="ORF">RIMI_LOCUS4664430</name>
</gene>
<dbReference type="PANTHER" id="PTHR47306">
    <property type="entry name" value="SI:CH211-178J18.4-RELATED"/>
    <property type="match status" value="1"/>
</dbReference>
<dbReference type="Proteomes" id="UP001176940">
    <property type="component" value="Unassembled WGS sequence"/>
</dbReference>
<name>A0ABN9L583_9NEOB</name>
<feature type="signal peptide" evidence="2">
    <location>
        <begin position="1"/>
        <end position="17"/>
    </location>
</feature>
<proteinExistence type="predicted"/>
<evidence type="ECO:0000256" key="1">
    <source>
        <dbReference type="SAM" id="MobiDB-lite"/>
    </source>
</evidence>
<sequence length="278" mass="32173">MNIKLLLLLLLLHHTYRLDLLPLTNRECCKILQVSKKDVTTIFDKARLDQLITDTDKALVGYYLMALLILRHRRRPSVPKELTVKEWLQRKQVEDNDGQSFIAVYPGHDVIIMDEEEEQLFSIYFEKIRPTLEEAQSTTTQQFFLSLTGQKVKNPTKDLVRFHNKFNLPLVTWKMAMSAYERWADEMPKDTRSSTDNYVYYGKLKPQLFTPDLVEGMKKLMEMKENEGETSGNVAKRARTSSEDPSRENQSGDGESSSSEEREGPRPFLVPEADGHVL</sequence>
<organism evidence="3 4">
    <name type="scientific">Ranitomeya imitator</name>
    <name type="common">mimic poison frog</name>
    <dbReference type="NCBI Taxonomy" id="111125"/>
    <lineage>
        <taxon>Eukaryota</taxon>
        <taxon>Metazoa</taxon>
        <taxon>Chordata</taxon>
        <taxon>Craniata</taxon>
        <taxon>Vertebrata</taxon>
        <taxon>Euteleostomi</taxon>
        <taxon>Amphibia</taxon>
        <taxon>Batrachia</taxon>
        <taxon>Anura</taxon>
        <taxon>Neobatrachia</taxon>
        <taxon>Hyloidea</taxon>
        <taxon>Dendrobatidae</taxon>
        <taxon>Dendrobatinae</taxon>
        <taxon>Ranitomeya</taxon>
    </lineage>
</organism>
<comment type="caution">
    <text evidence="3">The sequence shown here is derived from an EMBL/GenBank/DDBJ whole genome shotgun (WGS) entry which is preliminary data.</text>
</comment>
<feature type="region of interest" description="Disordered" evidence="1">
    <location>
        <begin position="224"/>
        <end position="278"/>
    </location>
</feature>
<evidence type="ECO:0000313" key="3">
    <source>
        <dbReference type="EMBL" id="CAJ0931314.1"/>
    </source>
</evidence>
<feature type="chain" id="PRO_5046024320" evidence="2">
    <location>
        <begin position="18"/>
        <end position="278"/>
    </location>
</feature>
<evidence type="ECO:0000313" key="4">
    <source>
        <dbReference type="Proteomes" id="UP001176940"/>
    </source>
</evidence>
<evidence type="ECO:0000256" key="2">
    <source>
        <dbReference type="SAM" id="SignalP"/>
    </source>
</evidence>
<reference evidence="3" key="1">
    <citation type="submission" date="2023-07" db="EMBL/GenBank/DDBJ databases">
        <authorList>
            <person name="Stuckert A."/>
        </authorList>
    </citation>
    <scope>NUCLEOTIDE SEQUENCE</scope>
</reference>